<name>A0A8B7PGT0_HYAAZ</name>
<evidence type="ECO:0000313" key="3">
    <source>
        <dbReference type="RefSeq" id="XP_018025353.1"/>
    </source>
</evidence>
<dbReference type="RefSeq" id="XP_018025353.1">
    <property type="nucleotide sequence ID" value="XM_018169864.2"/>
</dbReference>
<feature type="compositionally biased region" description="Basic and acidic residues" evidence="1">
    <location>
        <begin position="214"/>
        <end position="228"/>
    </location>
</feature>
<feature type="compositionally biased region" description="Basic and acidic residues" evidence="1">
    <location>
        <begin position="332"/>
        <end position="345"/>
    </location>
</feature>
<feature type="region of interest" description="Disordered" evidence="1">
    <location>
        <begin position="322"/>
        <end position="364"/>
    </location>
</feature>
<evidence type="ECO:0000313" key="2">
    <source>
        <dbReference type="Proteomes" id="UP000694843"/>
    </source>
</evidence>
<feature type="region of interest" description="Disordered" evidence="1">
    <location>
        <begin position="376"/>
        <end position="427"/>
    </location>
</feature>
<dbReference type="Proteomes" id="UP000694843">
    <property type="component" value="Unplaced"/>
</dbReference>
<feature type="compositionally biased region" description="Polar residues" evidence="1">
    <location>
        <begin position="409"/>
        <end position="419"/>
    </location>
</feature>
<dbReference type="GeneID" id="108680934"/>
<dbReference type="KEGG" id="hazt:108680934"/>
<feature type="compositionally biased region" description="Polar residues" evidence="1">
    <location>
        <begin position="378"/>
        <end position="387"/>
    </location>
</feature>
<sequence>MRGKRPDQSNTNSQRSCFRLQNPCELPSNSDGLDPTSAWHNSRSGGRDLSLHNSNFFENRKSFRAPCGDLPNFNNFGTNDLHQFSMKCPRKIIDNFCGQLPKDLCPQRYSTERNINNEAYFCSFNPKYQSTRSRRCSGFRSRFNGGRFTLKSKPARLETIPEVCTKFPASAYLRSCVQLVPEPLTATNRNEFPFRKKNNTMMKKFAAKSSPLKSARDRSSSEPNHVEYQKVIIISRDTHKYGEAQSSQDVSGTNTDSDQSKENGQQRLASAKPSKISGIAPLQSALLGTEYHAKIMSARETRGLDSASEKLSPVLLKKRTESAHSSALNNNRNHDDASNFDDKPIIRVSGKKRPTSSSEPSSICVKQARGACQVGLVENTSGQTTSKGELVQDLDGSERPRDGDAAPLSKSTRNENGSGKFQGGPRVQFPDWCLGNSQNVDEPFRFLDGVDVEWDENGNIVLKKKNNFNCEVVTSEQDDSDVLNQDEQDSENEFAKLTTVRNAQNSHLGTVKLTTVPKTSATEEKSSMKAREKSTCLQEVLLATSNEETDSIIADLVDEVTPVVSHFKLQNHVTQSNTEKIVPKAPDCHSNHKPKITKQKPSRSSLRKKRGGNRQHSSRVSSNEINVSLRKEKSFDLEMPSGTASKNELLTDNGFFSSLRCKNKPQELSRLDSEIKFGMTESSVFDGICDRPISLPNSSDCLDVDEVKWNEGTLFGDCEYRDCRYNRSALGHKWIRGMPDRNFSNSSPRLLPFTDDPFNRANVLDFYNPSKKNAAKHRCSDQAAKSGSRNSFRGQVDKQHQRKLDLIQPSFSPLERLHSPSAFHRYRRSEFGKNSHLFHDHKPRSVDSFATNFNTKYSSVPEAPFESGDVRMIDQLRNEEQEYNCSRGRDNSQKIYWPRFRQHSADGGDASTLLGARRTLPVLHRFINYPTCDKKEIGQHLPMTTHLQSSLPASMLRGKLNAPDEAFFGNSFTRSLQYIGSKLSPIDCIPLLETRPNAHCGIQLFKCQSREDHI</sequence>
<evidence type="ECO:0000256" key="1">
    <source>
        <dbReference type="SAM" id="MobiDB-lite"/>
    </source>
</evidence>
<feature type="region of interest" description="Disordered" evidence="1">
    <location>
        <begin position="777"/>
        <end position="797"/>
    </location>
</feature>
<feature type="compositionally biased region" description="Polar residues" evidence="1">
    <location>
        <begin position="244"/>
        <end position="268"/>
    </location>
</feature>
<keyword evidence="2" id="KW-1185">Reference proteome</keyword>
<feature type="region of interest" description="Disordered" evidence="1">
    <location>
        <begin position="206"/>
        <end position="276"/>
    </location>
</feature>
<accession>A0A8B7PGT0</accession>
<gene>
    <name evidence="3" type="primary">LOC108680934</name>
</gene>
<organism evidence="2 3">
    <name type="scientific">Hyalella azteca</name>
    <name type="common">Amphipod</name>
    <dbReference type="NCBI Taxonomy" id="294128"/>
    <lineage>
        <taxon>Eukaryota</taxon>
        <taxon>Metazoa</taxon>
        <taxon>Ecdysozoa</taxon>
        <taxon>Arthropoda</taxon>
        <taxon>Crustacea</taxon>
        <taxon>Multicrustacea</taxon>
        <taxon>Malacostraca</taxon>
        <taxon>Eumalacostraca</taxon>
        <taxon>Peracarida</taxon>
        <taxon>Amphipoda</taxon>
        <taxon>Senticaudata</taxon>
        <taxon>Talitrida</taxon>
        <taxon>Talitroidea</taxon>
        <taxon>Hyalellidae</taxon>
        <taxon>Hyalella</taxon>
    </lineage>
</organism>
<feature type="compositionally biased region" description="Polar residues" evidence="1">
    <location>
        <begin position="783"/>
        <end position="793"/>
    </location>
</feature>
<reference evidence="3" key="1">
    <citation type="submission" date="2025-08" db="UniProtKB">
        <authorList>
            <consortium name="RefSeq"/>
        </authorList>
    </citation>
    <scope>IDENTIFICATION</scope>
    <source>
        <tissue evidence="3">Whole organism</tissue>
    </source>
</reference>
<feature type="region of interest" description="Disordered" evidence="1">
    <location>
        <begin position="574"/>
        <end position="625"/>
    </location>
</feature>
<protein>
    <submittedName>
        <fullName evidence="3">Uncharacterized protein LOC108680934</fullName>
    </submittedName>
</protein>
<feature type="compositionally biased region" description="Basic residues" evidence="1">
    <location>
        <begin position="591"/>
        <end position="617"/>
    </location>
</feature>
<dbReference type="AlphaFoldDB" id="A0A8B7PGT0"/>
<proteinExistence type="predicted"/>